<gene>
    <name evidence="2" type="ORF">AFR_15035</name>
</gene>
<keyword evidence="1" id="KW-0732">Signal</keyword>
<dbReference type="PROSITE" id="PS51257">
    <property type="entry name" value="PROKAR_LIPOPROTEIN"/>
    <property type="match status" value="1"/>
</dbReference>
<dbReference type="KEGG" id="afs:AFR_15035"/>
<dbReference type="OrthoDB" id="3319410at2"/>
<sequence>MPASRRLLAGALAAVLVSGAGCSLFGEGDRTATFHDGGAAPTTVTVPAEAGEPRISALPAAAPATLPPGTRALASPVEVETPRALEGTATITMTYDPAAVPDPAELAVYTFVEDLGIWLPAGNTLDTGKHTVSASTEHFSRWMLAVTDPDRLRYDQSVTERLKRTTGGSIVSLMYGEPRALGCDAGRVLVPAAVRSDLIVGPAKLCQQIMDDGSYELEWINNTELPIVFDLPAGFTETTTDYRLNPMLQGVLQQHRRPGGAIVLPDRSLKVAFGAGEDAEIRGELDWSIYFIALMRQIVEIAMLDESTDNPQARKKLDAAFEGAGWADCAGVGVNEWNDSHDVAKAVRKAVWDCKDKIARLVLDTFVKVGKGAFDSLKKFFGKRLDVLLGLDKLMAFARSEIAGLLALPGALTGALDTTVTVRPGRVMTYDDAMRLPEARLFDDTIPCNPLPSGVWPPPGLPAGRICVQAVKLDLDGNGRPDRLLTWRPPSPGPGIDVDAKRTGAAAYLDDGTFHQLETPVARWPGIEGVDLFDVAAVVHLGPDPRAQALVATGLGSSTLHQAILAVGTDRRLRPVTLNDAVADIASGGAAAYGSAWGCALSRKKPIFVQTYWSNDVTNPRARREWFRSFFTYAEGRLTEIGGDKGTIAPTKLPVTGSNCATAAVARRGPEIKLR</sequence>
<reference evidence="2 3" key="1">
    <citation type="journal article" date="2014" name="J. Biotechnol.">
        <title>Complete genome sequence of the actinobacterium Actinoplanes friuliensis HAG 010964, producer of the lipopeptide antibiotic friulimycin.</title>
        <authorList>
            <person name="Ruckert C."/>
            <person name="Szczepanowski R."/>
            <person name="Albersmeier A."/>
            <person name="Goesmann A."/>
            <person name="Fischer N."/>
            <person name="Steinkamper A."/>
            <person name="Puhler A."/>
            <person name="Biener R."/>
            <person name="Schwartz D."/>
            <person name="Kalinowski J."/>
        </authorList>
    </citation>
    <scope>NUCLEOTIDE SEQUENCE [LARGE SCALE GENOMIC DNA]</scope>
    <source>
        <strain evidence="2 3">DSM 7358</strain>
    </source>
</reference>
<evidence type="ECO:0000313" key="2">
    <source>
        <dbReference type="EMBL" id="AGZ41289.1"/>
    </source>
</evidence>
<accession>U5VWN8</accession>
<protein>
    <recommendedName>
        <fullName evidence="4">Lipoprotein</fullName>
    </recommendedName>
</protein>
<dbReference type="EMBL" id="CP006272">
    <property type="protein sequence ID" value="AGZ41289.1"/>
    <property type="molecule type" value="Genomic_DNA"/>
</dbReference>
<organism evidence="2 3">
    <name type="scientific">Actinoplanes friuliensis DSM 7358</name>
    <dbReference type="NCBI Taxonomy" id="1246995"/>
    <lineage>
        <taxon>Bacteria</taxon>
        <taxon>Bacillati</taxon>
        <taxon>Actinomycetota</taxon>
        <taxon>Actinomycetes</taxon>
        <taxon>Micromonosporales</taxon>
        <taxon>Micromonosporaceae</taxon>
        <taxon>Actinoplanes</taxon>
    </lineage>
</organism>
<dbReference type="RefSeq" id="WP_023361348.1">
    <property type="nucleotide sequence ID" value="NC_022657.1"/>
</dbReference>
<feature type="chain" id="PRO_5039176717" description="Lipoprotein" evidence="1">
    <location>
        <begin position="21"/>
        <end position="675"/>
    </location>
</feature>
<proteinExistence type="predicted"/>
<dbReference type="PATRIC" id="fig|1246995.3.peg.3053"/>
<feature type="signal peptide" evidence="1">
    <location>
        <begin position="1"/>
        <end position="20"/>
    </location>
</feature>
<evidence type="ECO:0000313" key="3">
    <source>
        <dbReference type="Proteomes" id="UP000017746"/>
    </source>
</evidence>
<dbReference type="HOGENOM" id="CLU_406913_0_0_11"/>
<evidence type="ECO:0000256" key="1">
    <source>
        <dbReference type="SAM" id="SignalP"/>
    </source>
</evidence>
<dbReference type="Proteomes" id="UP000017746">
    <property type="component" value="Chromosome"/>
</dbReference>
<name>U5VWN8_9ACTN</name>
<dbReference type="AlphaFoldDB" id="U5VWN8"/>
<evidence type="ECO:0008006" key="4">
    <source>
        <dbReference type="Google" id="ProtNLM"/>
    </source>
</evidence>
<keyword evidence="3" id="KW-1185">Reference proteome</keyword>